<accession>A0A7X0VRU5</accession>
<dbReference type="InterPro" id="IPR011096">
    <property type="entry name" value="FTP_domain"/>
</dbReference>
<keyword evidence="7" id="KW-0482">Metalloprotease</keyword>
<comment type="similarity">
    <text evidence="1">Belongs to the peptidase M4 family.</text>
</comment>
<comment type="caution">
    <text evidence="11">The sequence shown here is derived from an EMBL/GenBank/DDBJ whole genome shotgun (WGS) entry which is preliminary data.</text>
</comment>
<dbReference type="Gene3D" id="3.10.450.490">
    <property type="match status" value="1"/>
</dbReference>
<evidence type="ECO:0000313" key="12">
    <source>
        <dbReference type="Proteomes" id="UP000585258"/>
    </source>
</evidence>
<dbReference type="Gene3D" id="1.10.390.10">
    <property type="entry name" value="Neutral Protease Domain 2"/>
    <property type="match status" value="1"/>
</dbReference>
<dbReference type="RefSeq" id="WP_185164435.1">
    <property type="nucleotide sequence ID" value="NZ_JACKWY010000004.1"/>
</dbReference>
<evidence type="ECO:0000259" key="10">
    <source>
        <dbReference type="PROSITE" id="PS51173"/>
    </source>
</evidence>
<dbReference type="GO" id="GO:0004553">
    <property type="term" value="F:hydrolase activity, hydrolyzing O-glycosyl compounds"/>
    <property type="evidence" value="ECO:0007669"/>
    <property type="project" value="InterPro"/>
</dbReference>
<feature type="chain" id="PRO_5030569605" evidence="9">
    <location>
        <begin position="24"/>
        <end position="770"/>
    </location>
</feature>
<dbReference type="InterPro" id="IPR013856">
    <property type="entry name" value="Peptidase_M4_domain"/>
</dbReference>
<dbReference type="PROSITE" id="PS51173">
    <property type="entry name" value="CBM2"/>
    <property type="match status" value="1"/>
</dbReference>
<dbReference type="Pfam" id="PF00553">
    <property type="entry name" value="CBM_2"/>
    <property type="match status" value="1"/>
</dbReference>
<gene>
    <name evidence="11" type="ORF">H7E68_09720</name>
</gene>
<name>A0A7X0VRU5_9CLOT</name>
<dbReference type="InterPro" id="IPR001919">
    <property type="entry name" value="CBD2"/>
</dbReference>
<dbReference type="PANTHER" id="PTHR33794">
    <property type="entry name" value="BACILLOLYSIN"/>
    <property type="match status" value="1"/>
</dbReference>
<keyword evidence="6" id="KW-0862">Zinc</keyword>
<organism evidence="11 12">
    <name type="scientific">Clostridium gasigenes</name>
    <dbReference type="NCBI Taxonomy" id="94869"/>
    <lineage>
        <taxon>Bacteria</taxon>
        <taxon>Bacillati</taxon>
        <taxon>Bacillota</taxon>
        <taxon>Clostridia</taxon>
        <taxon>Eubacteriales</taxon>
        <taxon>Clostridiaceae</taxon>
        <taxon>Clostridium</taxon>
    </lineage>
</organism>
<evidence type="ECO:0000256" key="1">
    <source>
        <dbReference type="ARBA" id="ARBA00009388"/>
    </source>
</evidence>
<dbReference type="InterPro" id="IPR023612">
    <property type="entry name" value="Peptidase_M4"/>
</dbReference>
<evidence type="ECO:0000256" key="7">
    <source>
        <dbReference type="ARBA" id="ARBA00023049"/>
    </source>
</evidence>
<dbReference type="GO" id="GO:0030247">
    <property type="term" value="F:polysaccharide binding"/>
    <property type="evidence" value="ECO:0007669"/>
    <property type="project" value="UniProtKB-UniRule"/>
</dbReference>
<keyword evidence="2" id="KW-0645">Protease</keyword>
<dbReference type="AlphaFoldDB" id="A0A7X0VRU5"/>
<sequence>MKKIALLLAVILTTVISPISVQADENKGYLKSLIEKESYVSDNNISVQWDNDEKTPRFIEGKLSSQPISTEKEALKYLEENLDAFNLNVGSFKLLKVEKDSLGYTHYKYQYEIEGIRVYGSDIILHTDKNNFVCDINGLLESDVPNEEYSKKFKLNNDNLTNEALDFIKKDRDSLKENDITKVIYNYKEKWQPCYLVNVVGDDYNYNIFIDSINGQALEMINNMHSENVNGSGMGQDGKTRELNVNKQGNKYYLEDISTTGRISTYDANNASDVKLAHTLPGKLIVSDTPNFNEERQKAAIDAHYYVVKTNDYFKKNFNRKGFDNLGGTLKVSVHYGSNEVNAYFNGRDTLFFGDGDNVMATNFAKSYDIVAHEFTHGVTKNSADLEYRGESGALNESFSDVFGCIIEEKNDWIIGEDVALPNNRFDLRRSLKDPTLYKQPANMKDYYQTSKDNGGVHTNSGIPNKAFYNIMTSVGVEKASAIYYRALTTYMNRKSVFIDARMALEKSAIQLYGAEEKWAVGKGFYDVGIGNNPGENPGKNPDDDLKLKEATLTIDNQVNDGNFNLSILVPGKTSAKTVKLIENDKVILDQKIDSSNSDVKINKEIKGKTPGEYIYLVEVSDGNQTLVSKLKVVVEKNTPPTPNTGNEINTNFDIISDWGTGANFNLTITNNSSKALKEWNIEFSFDKKINSIWDGKLTSLGNNRYRIEGSEWNNIIDAKKSVVIGGSLEGNSKGQNIYNISVNGVAIDSTKIAPVGLNKLKPLSSNIVE</sequence>
<dbReference type="SUPFAM" id="SSF49384">
    <property type="entry name" value="Carbohydrate-binding domain"/>
    <property type="match status" value="1"/>
</dbReference>
<dbReference type="Pfam" id="PF07504">
    <property type="entry name" value="FTP"/>
    <property type="match status" value="1"/>
</dbReference>
<keyword evidence="4 9" id="KW-0732">Signal</keyword>
<dbReference type="Pfam" id="PF02868">
    <property type="entry name" value="Peptidase_M4_C"/>
    <property type="match status" value="1"/>
</dbReference>
<dbReference type="GO" id="GO:0004222">
    <property type="term" value="F:metalloendopeptidase activity"/>
    <property type="evidence" value="ECO:0007669"/>
    <property type="project" value="InterPro"/>
</dbReference>
<evidence type="ECO:0000256" key="5">
    <source>
        <dbReference type="ARBA" id="ARBA00022801"/>
    </source>
</evidence>
<dbReference type="PRINTS" id="PR00730">
    <property type="entry name" value="THERMOLYSIN"/>
</dbReference>
<feature type="signal peptide" evidence="9">
    <location>
        <begin position="1"/>
        <end position="23"/>
    </location>
</feature>
<dbReference type="SMART" id="SM00637">
    <property type="entry name" value="CBD_II"/>
    <property type="match status" value="1"/>
</dbReference>
<dbReference type="InterPro" id="IPR027268">
    <property type="entry name" value="Peptidase_M4/M1_CTD_sf"/>
</dbReference>
<dbReference type="InterPro" id="IPR050728">
    <property type="entry name" value="Zinc_Metalloprotease_M4"/>
</dbReference>
<dbReference type="PANTHER" id="PTHR33794:SF1">
    <property type="entry name" value="BACILLOLYSIN"/>
    <property type="match status" value="1"/>
</dbReference>
<evidence type="ECO:0000256" key="8">
    <source>
        <dbReference type="PIRSR" id="PIRSR623612-1"/>
    </source>
</evidence>
<dbReference type="SUPFAM" id="SSF55486">
    <property type="entry name" value="Metalloproteases ('zincins'), catalytic domain"/>
    <property type="match status" value="1"/>
</dbReference>
<feature type="domain" description="CBM2" evidence="10">
    <location>
        <begin position="640"/>
        <end position="751"/>
    </location>
</feature>
<dbReference type="InterPro" id="IPR001570">
    <property type="entry name" value="Peptidase_M4_C_domain"/>
</dbReference>
<evidence type="ECO:0000313" key="11">
    <source>
        <dbReference type="EMBL" id="MBB6715005.1"/>
    </source>
</evidence>
<reference evidence="11 12" key="1">
    <citation type="submission" date="2020-08" db="EMBL/GenBank/DDBJ databases">
        <title>Clostridia isolated from Swiss meat.</title>
        <authorList>
            <person name="Wambui J."/>
            <person name="Stevens M.J.A."/>
            <person name="Stephan R."/>
        </authorList>
    </citation>
    <scope>NUCLEOTIDE SEQUENCE [LARGE SCALE GENOMIC DNA]</scope>
    <source>
        <strain evidence="11 12">CM001</strain>
    </source>
</reference>
<dbReference type="GO" id="GO:0005975">
    <property type="term" value="P:carbohydrate metabolic process"/>
    <property type="evidence" value="ECO:0007669"/>
    <property type="project" value="InterPro"/>
</dbReference>
<dbReference type="Gene3D" id="3.10.170.10">
    <property type="match status" value="1"/>
</dbReference>
<feature type="active site" evidence="8">
    <location>
        <position position="374"/>
    </location>
</feature>
<evidence type="ECO:0000256" key="6">
    <source>
        <dbReference type="ARBA" id="ARBA00022833"/>
    </source>
</evidence>
<keyword evidence="3" id="KW-0479">Metal-binding</keyword>
<evidence type="ECO:0000256" key="3">
    <source>
        <dbReference type="ARBA" id="ARBA00022723"/>
    </source>
</evidence>
<protein>
    <submittedName>
        <fullName evidence="11">M4 family metallopeptidase</fullName>
    </submittedName>
</protein>
<feature type="active site" description="Proton donor" evidence="8">
    <location>
        <position position="458"/>
    </location>
</feature>
<keyword evidence="5" id="KW-0378">Hydrolase</keyword>
<dbReference type="Pfam" id="PF01447">
    <property type="entry name" value="Peptidase_M4"/>
    <property type="match status" value="1"/>
</dbReference>
<dbReference type="InterPro" id="IPR013783">
    <property type="entry name" value="Ig-like_fold"/>
</dbReference>
<dbReference type="InterPro" id="IPR008965">
    <property type="entry name" value="CBM2/CBM3_carb-bd_dom_sf"/>
</dbReference>
<dbReference type="GO" id="GO:0006508">
    <property type="term" value="P:proteolysis"/>
    <property type="evidence" value="ECO:0007669"/>
    <property type="project" value="UniProtKB-KW"/>
</dbReference>
<dbReference type="EMBL" id="JACKWY010000004">
    <property type="protein sequence ID" value="MBB6715005.1"/>
    <property type="molecule type" value="Genomic_DNA"/>
</dbReference>
<dbReference type="Proteomes" id="UP000585258">
    <property type="component" value="Unassembled WGS sequence"/>
</dbReference>
<dbReference type="Gene3D" id="2.60.40.10">
    <property type="entry name" value="Immunoglobulins"/>
    <property type="match status" value="1"/>
</dbReference>
<evidence type="ECO:0000256" key="4">
    <source>
        <dbReference type="ARBA" id="ARBA00022729"/>
    </source>
</evidence>
<dbReference type="CDD" id="cd09597">
    <property type="entry name" value="M4_TLP"/>
    <property type="match status" value="1"/>
</dbReference>
<evidence type="ECO:0000256" key="9">
    <source>
        <dbReference type="SAM" id="SignalP"/>
    </source>
</evidence>
<proteinExistence type="inferred from homology"/>
<dbReference type="InterPro" id="IPR012291">
    <property type="entry name" value="CBM2_carb-bd_dom_sf"/>
</dbReference>
<evidence type="ECO:0000256" key="2">
    <source>
        <dbReference type="ARBA" id="ARBA00022670"/>
    </source>
</evidence>
<dbReference type="Gene3D" id="2.60.40.290">
    <property type="match status" value="1"/>
</dbReference>
<dbReference type="GO" id="GO:0046872">
    <property type="term" value="F:metal ion binding"/>
    <property type="evidence" value="ECO:0007669"/>
    <property type="project" value="UniProtKB-KW"/>
</dbReference>